<feature type="transmembrane region" description="Helical" evidence="8">
    <location>
        <begin position="319"/>
        <end position="337"/>
    </location>
</feature>
<dbReference type="InterPro" id="IPR000537">
    <property type="entry name" value="UbiA_prenyltransferase"/>
</dbReference>
<organism evidence="9 10">
    <name type="scientific">Streptomyces longisporoflavus</name>
    <dbReference type="NCBI Taxonomy" id="28044"/>
    <lineage>
        <taxon>Bacteria</taxon>
        <taxon>Bacillati</taxon>
        <taxon>Actinomycetota</taxon>
        <taxon>Actinomycetes</taxon>
        <taxon>Kitasatosporales</taxon>
        <taxon>Streptomycetaceae</taxon>
        <taxon>Streptomyces</taxon>
    </lineage>
</organism>
<keyword evidence="6 8" id="KW-1133">Transmembrane helix</keyword>
<feature type="transmembrane region" description="Helical" evidence="8">
    <location>
        <begin position="226"/>
        <end position="250"/>
    </location>
</feature>
<protein>
    <submittedName>
        <fullName evidence="9">Prenyltransferase</fullName>
    </submittedName>
</protein>
<dbReference type="EMBL" id="JBIRGQ010000003">
    <property type="protein sequence ID" value="MFH8547238.1"/>
    <property type="molecule type" value="Genomic_DNA"/>
</dbReference>
<evidence type="ECO:0000256" key="4">
    <source>
        <dbReference type="ARBA" id="ARBA00022679"/>
    </source>
</evidence>
<dbReference type="InterPro" id="IPR044878">
    <property type="entry name" value="UbiA_sf"/>
</dbReference>
<proteinExistence type="predicted"/>
<keyword evidence="7 8" id="KW-0472">Membrane</keyword>
<evidence type="ECO:0000256" key="8">
    <source>
        <dbReference type="SAM" id="Phobius"/>
    </source>
</evidence>
<evidence type="ECO:0000256" key="5">
    <source>
        <dbReference type="ARBA" id="ARBA00022692"/>
    </source>
</evidence>
<evidence type="ECO:0000256" key="3">
    <source>
        <dbReference type="ARBA" id="ARBA00022428"/>
    </source>
</evidence>
<keyword evidence="10" id="KW-1185">Reference proteome</keyword>
<feature type="transmembrane region" description="Helical" evidence="8">
    <location>
        <begin position="183"/>
        <end position="205"/>
    </location>
</feature>
<dbReference type="PANTHER" id="PTHR13929">
    <property type="entry name" value="1,4-DIHYDROXY-2-NAPHTHOATE OCTAPRENYLTRANSFERASE"/>
    <property type="match status" value="1"/>
</dbReference>
<evidence type="ECO:0000256" key="2">
    <source>
        <dbReference type="ARBA" id="ARBA00004863"/>
    </source>
</evidence>
<comment type="subcellular location">
    <subcellularLocation>
        <location evidence="1">Membrane</location>
        <topology evidence="1">Multi-pass membrane protein</topology>
    </subcellularLocation>
</comment>
<name>A0ABW7QQH3_9ACTN</name>
<dbReference type="Proteomes" id="UP001610818">
    <property type="component" value="Unassembled WGS sequence"/>
</dbReference>
<sequence length="361" mass="38503">MSVPQAAGTALRPGSLAAFVKLARVKFLFQSMMVTGFGVGLSVHLTGSFFVQWYVLTLAFAWSTHLMTHFCNEYFDLEADRANTRPTAWTGGSRVLVDGLLTPATSIGAAFVLLFAAMALTAVMPSPTARLLACALTALAWFYTAPPLRLNYRAWGEVTCATVLYGMGPLLAAHLQAAQWSPLLLWSTALVAALQVLRCLIMNLADIEGDTLVGKRTLAGVLGPSRLVRVYAAGQTGLYLGVVLLAAAGVLPPPVAMAQLPGALVALLVVRGLRGGAMDDPARCDDITFWSSMQLPITTCSTMLALLVDMLHKGRSIPALWLAVATATTALFVLWLYRTIASRRRGTPPGPTASVRVRQTS</sequence>
<feature type="transmembrane region" description="Helical" evidence="8">
    <location>
        <begin position="129"/>
        <end position="146"/>
    </location>
</feature>
<feature type="transmembrane region" description="Helical" evidence="8">
    <location>
        <begin position="27"/>
        <end position="47"/>
    </location>
</feature>
<evidence type="ECO:0000256" key="7">
    <source>
        <dbReference type="ARBA" id="ARBA00023136"/>
    </source>
</evidence>
<dbReference type="InterPro" id="IPR026046">
    <property type="entry name" value="UBIAD1"/>
</dbReference>
<evidence type="ECO:0000313" key="9">
    <source>
        <dbReference type="EMBL" id="MFH8547238.1"/>
    </source>
</evidence>
<comment type="caution">
    <text evidence="9">The sequence shown here is derived from an EMBL/GenBank/DDBJ whole genome shotgun (WGS) entry which is preliminary data.</text>
</comment>
<keyword evidence="5 8" id="KW-0812">Transmembrane</keyword>
<dbReference type="RefSeq" id="WP_397713214.1">
    <property type="nucleotide sequence ID" value="NZ_JBIRGN010000003.1"/>
</dbReference>
<accession>A0ABW7QQH3</accession>
<keyword evidence="3" id="KW-0474">Menaquinone biosynthesis</keyword>
<gene>
    <name evidence="9" type="ORF">ACH4F9_19740</name>
</gene>
<dbReference type="Gene3D" id="1.10.357.140">
    <property type="entry name" value="UbiA prenyltransferase"/>
    <property type="match status" value="1"/>
</dbReference>
<evidence type="ECO:0000313" key="10">
    <source>
        <dbReference type="Proteomes" id="UP001610818"/>
    </source>
</evidence>
<comment type="pathway">
    <text evidence="2">Quinol/quinone metabolism; menaquinone biosynthesis.</text>
</comment>
<evidence type="ECO:0000256" key="6">
    <source>
        <dbReference type="ARBA" id="ARBA00022989"/>
    </source>
</evidence>
<dbReference type="PANTHER" id="PTHR13929:SF0">
    <property type="entry name" value="UBIA PRENYLTRANSFERASE DOMAIN-CONTAINING PROTEIN 1"/>
    <property type="match status" value="1"/>
</dbReference>
<evidence type="ECO:0000256" key="1">
    <source>
        <dbReference type="ARBA" id="ARBA00004141"/>
    </source>
</evidence>
<dbReference type="CDD" id="cd13962">
    <property type="entry name" value="PT_UbiA_UBIAD1"/>
    <property type="match status" value="1"/>
</dbReference>
<reference evidence="9 10" key="1">
    <citation type="submission" date="2024-10" db="EMBL/GenBank/DDBJ databases">
        <title>The Natural Products Discovery Center: Release of the First 8490 Sequenced Strains for Exploring Actinobacteria Biosynthetic Diversity.</title>
        <authorList>
            <person name="Kalkreuter E."/>
            <person name="Kautsar S.A."/>
            <person name="Yang D."/>
            <person name="Bader C.D."/>
            <person name="Teijaro C.N."/>
            <person name="Fluegel L."/>
            <person name="Davis C.M."/>
            <person name="Simpson J.R."/>
            <person name="Lauterbach L."/>
            <person name="Steele A.D."/>
            <person name="Gui C."/>
            <person name="Meng S."/>
            <person name="Li G."/>
            <person name="Viehrig K."/>
            <person name="Ye F."/>
            <person name="Su P."/>
            <person name="Kiefer A.F."/>
            <person name="Nichols A."/>
            <person name="Cepeda A.J."/>
            <person name="Yan W."/>
            <person name="Fan B."/>
            <person name="Jiang Y."/>
            <person name="Adhikari A."/>
            <person name="Zheng C.-J."/>
            <person name="Schuster L."/>
            <person name="Cowan T.M."/>
            <person name="Smanski M.J."/>
            <person name="Chevrette M.G."/>
            <person name="De Carvalho L.P.S."/>
            <person name="Shen B."/>
        </authorList>
    </citation>
    <scope>NUCLEOTIDE SEQUENCE [LARGE SCALE GENOMIC DNA]</scope>
    <source>
        <strain evidence="9 10">NPDC017990</strain>
    </source>
</reference>
<keyword evidence="4" id="KW-0808">Transferase</keyword>
<feature type="transmembrane region" description="Helical" evidence="8">
    <location>
        <begin position="95"/>
        <end position="123"/>
    </location>
</feature>
<dbReference type="Pfam" id="PF01040">
    <property type="entry name" value="UbiA"/>
    <property type="match status" value="1"/>
</dbReference>